<evidence type="ECO:0000256" key="10">
    <source>
        <dbReference type="ARBA" id="ARBA00022692"/>
    </source>
</evidence>
<evidence type="ECO:0000256" key="1">
    <source>
        <dbReference type="ARBA" id="ARBA00000085"/>
    </source>
</evidence>
<comment type="similarity">
    <text evidence="5">Belongs to the ethylene receptor family.</text>
</comment>
<dbReference type="KEGG" id="ppp:112293685"/>
<keyword evidence="8 20" id="KW-0597">Phosphoprotein</keyword>
<evidence type="ECO:0000256" key="3">
    <source>
        <dbReference type="ARBA" id="ARBA00004477"/>
    </source>
</evidence>
<evidence type="ECO:0000256" key="23">
    <source>
        <dbReference type="SAM" id="Phobius"/>
    </source>
</evidence>
<dbReference type="OrthoDB" id="1936461at2759"/>
<dbReference type="Gene3D" id="3.40.50.2300">
    <property type="match status" value="1"/>
</dbReference>
<protein>
    <recommendedName>
        <fullName evidence="6">histidine kinase</fullName>
        <ecNumber evidence="6">2.7.13.3</ecNumber>
    </recommendedName>
</protein>
<dbReference type="SMART" id="SM00388">
    <property type="entry name" value="HisKA"/>
    <property type="match status" value="1"/>
</dbReference>
<dbReference type="SUPFAM" id="SSF47384">
    <property type="entry name" value="Homodimeric domain of signal transducing histidine kinase"/>
    <property type="match status" value="1"/>
</dbReference>
<sequence length="1040" mass="115244">MLESQQNIDQEIEEGTLGKNLERLVNHSKKYVGRNFSDMNFSRHADEQSEKSARDRDLSANSGRSFHDTGIRISSGTFECCVDLGRALFVQPWRQRPRDADTTHRCLGRNFATVILIVLSGIITWESSVAELQLRIDRTIIFPLYLPHSISLAAACVWTNAVAPGNLVGLYSVRIYMVWRGNLGFTVTNTLVMLLVAFLATIQSHIGAFFLRKLLCGGGTKKIPTIDSVKEAVWYLVIVFLLSLIFNLVIAVCTAISPLIQWSSFWRYWATWWLGILATMITVTPLCTHLLAWEYRTHLKNPCKLLECALVIMVTSAVMVIVFFLNLEDFRPLPYLCFPLITWMAFRFNTVGWAVTVSIIAYCGALGTIRKRGAIYNLTARMPVSSPQVILQIELFSCVMGVVGIILAAAVREKKHLTQKLHQLNVELEHTVDTRTMELRKTNEELQISQQKAEQASHAKSDFLANMSHEIRTPIHGILGLTALLMESELTTDQKESLESVKECADLLLHIINSVLDLAKIEAGRLEVEKVSFNIRKMVSSTLRMLQARAQQRGLQLLWEVDKAVPQMLVGDVGKLQQCLINLVGNALKFTHKGSVTVSVKVAAEGTVMPLVTDVGDSGLGNRVTSSSGDLSLENPQCFLVSNLLEFEVRDTGIGISQEKLQDMFKPFTQADASTSRLYGGTGLGLCIVHRFVELLGGTIWAESEMGKGSAFHFRLPLFLHVPQESPSESPKFNAEKFQSRQSWSLMGGLIFNPPGKYQGQEDQRISLGKTLSDPANRRNPYKWDPVSSDRRASSEVTRLGNLGSRIGSSNISTQSSLDHQLNLVQPQNFVSASSEASSTLSDWEAGSSTLNFLKPDECPMDSATSQGDQAPLGAVLERERGNVVGSASLRSGLSRESSVELGKILDSKVSLSILLAEDNAINQKVASRQLEKHGHVVTIVGDGQQAVDVICSRHDEFDLVLMDVQMPVMDGLTATQTLRKAERQNNWMRLPVLGLTAHAIQGYQDTCLKHGMDGYLGKPFDIHQLLKTIGHLLPSDKLE</sequence>
<dbReference type="InterPro" id="IPR036097">
    <property type="entry name" value="HisK_dim/P_sf"/>
</dbReference>
<feature type="transmembrane region" description="Helical" evidence="23">
    <location>
        <begin position="111"/>
        <end position="130"/>
    </location>
</feature>
<dbReference type="EMBL" id="ABEU02000016">
    <property type="protein sequence ID" value="PNR37151.1"/>
    <property type="molecule type" value="Genomic_DNA"/>
</dbReference>
<keyword evidence="13" id="KW-0418">Kinase</keyword>
<dbReference type="InterPro" id="IPR004358">
    <property type="entry name" value="Sig_transdc_His_kin-like_C"/>
</dbReference>
<feature type="transmembrane region" description="Helical" evidence="23">
    <location>
        <begin position="389"/>
        <end position="411"/>
    </location>
</feature>
<evidence type="ECO:0000256" key="7">
    <source>
        <dbReference type="ARBA" id="ARBA00022475"/>
    </source>
</evidence>
<dbReference type="GO" id="GO:0005886">
    <property type="term" value="C:plasma membrane"/>
    <property type="evidence" value="ECO:0007669"/>
    <property type="project" value="UniProtKB-SubCell"/>
</dbReference>
<feature type="coiled-coil region" evidence="21">
    <location>
        <begin position="407"/>
        <end position="459"/>
    </location>
</feature>
<evidence type="ECO:0000256" key="17">
    <source>
        <dbReference type="ARBA" id="ARBA00023008"/>
    </source>
</evidence>
<feature type="transmembrane region" description="Helical" evidence="23">
    <location>
        <begin position="345"/>
        <end position="369"/>
    </location>
</feature>
<feature type="domain" description="Response regulatory" evidence="25">
    <location>
        <begin position="913"/>
        <end position="1034"/>
    </location>
</feature>
<feature type="region of interest" description="Disordered" evidence="22">
    <location>
        <begin position="771"/>
        <end position="795"/>
    </location>
</feature>
<keyword evidence="10 23" id="KW-0812">Transmembrane</keyword>
<dbReference type="PANTHER" id="PTHR45530">
    <property type="entry name" value="SENSORY TRANSDUCTION HISTIDINE KINASE"/>
    <property type="match status" value="1"/>
</dbReference>
<dbReference type="PRINTS" id="PR00344">
    <property type="entry name" value="BCTRLSENSOR"/>
</dbReference>
<evidence type="ECO:0000256" key="15">
    <source>
        <dbReference type="ARBA" id="ARBA00022840"/>
    </source>
</evidence>
<name>A9SZZ8_PHYPA</name>
<keyword evidence="21" id="KW-0175">Coiled coil</keyword>
<dbReference type="PaxDb" id="3218-PP1S144_30V6.1"/>
<feature type="transmembrane region" description="Helical" evidence="23">
    <location>
        <begin position="232"/>
        <end position="260"/>
    </location>
</feature>
<evidence type="ECO:0000256" key="13">
    <source>
        <dbReference type="ARBA" id="ARBA00022777"/>
    </source>
</evidence>
<keyword evidence="14" id="KW-0256">Endoplasmic reticulum</keyword>
<evidence type="ECO:0000256" key="9">
    <source>
        <dbReference type="ARBA" id="ARBA00022679"/>
    </source>
</evidence>
<dbReference type="InterPro" id="IPR005467">
    <property type="entry name" value="His_kinase_dom"/>
</dbReference>
<accession>A9SZZ8</accession>
<evidence type="ECO:0000256" key="8">
    <source>
        <dbReference type="ARBA" id="ARBA00022553"/>
    </source>
</evidence>
<dbReference type="GO" id="GO:0009873">
    <property type="term" value="P:ethylene-activated signaling pathway"/>
    <property type="evidence" value="ECO:0007669"/>
    <property type="project" value="UniProtKB-KW"/>
</dbReference>
<evidence type="ECO:0000256" key="2">
    <source>
        <dbReference type="ARBA" id="ARBA00001935"/>
    </source>
</evidence>
<evidence type="ECO:0000256" key="20">
    <source>
        <dbReference type="PROSITE-ProRule" id="PRU00169"/>
    </source>
</evidence>
<keyword evidence="12" id="KW-0936">Ethylene signaling pathway</keyword>
<evidence type="ECO:0000256" key="6">
    <source>
        <dbReference type="ARBA" id="ARBA00012438"/>
    </source>
</evidence>
<dbReference type="Pfam" id="PF00072">
    <property type="entry name" value="Response_reg"/>
    <property type="match status" value="1"/>
</dbReference>
<dbReference type="AlphaFoldDB" id="A9SZZ8"/>
<evidence type="ECO:0000256" key="22">
    <source>
        <dbReference type="SAM" id="MobiDB-lite"/>
    </source>
</evidence>
<feature type="transmembrane region" description="Helical" evidence="23">
    <location>
        <begin position="183"/>
        <end position="211"/>
    </location>
</feature>
<dbReference type="GO" id="GO:0000155">
    <property type="term" value="F:phosphorelay sensor kinase activity"/>
    <property type="evidence" value="ECO:0007669"/>
    <property type="project" value="InterPro"/>
</dbReference>
<reference evidence="26 28" key="2">
    <citation type="journal article" date="2018" name="Plant J.">
        <title>The Physcomitrella patens chromosome-scale assembly reveals moss genome structure and evolution.</title>
        <authorList>
            <person name="Lang D."/>
            <person name="Ullrich K.K."/>
            <person name="Murat F."/>
            <person name="Fuchs J."/>
            <person name="Jenkins J."/>
            <person name="Haas F.B."/>
            <person name="Piednoel M."/>
            <person name="Gundlach H."/>
            <person name="Van Bel M."/>
            <person name="Meyberg R."/>
            <person name="Vives C."/>
            <person name="Morata J."/>
            <person name="Symeonidi A."/>
            <person name="Hiss M."/>
            <person name="Muchero W."/>
            <person name="Kamisugi Y."/>
            <person name="Saleh O."/>
            <person name="Blanc G."/>
            <person name="Decker E.L."/>
            <person name="van Gessel N."/>
            <person name="Grimwood J."/>
            <person name="Hayes R.D."/>
            <person name="Graham S.W."/>
            <person name="Gunter L.E."/>
            <person name="McDaniel S.F."/>
            <person name="Hoernstein S.N.W."/>
            <person name="Larsson A."/>
            <person name="Li F.W."/>
            <person name="Perroud P.F."/>
            <person name="Phillips J."/>
            <person name="Ranjan P."/>
            <person name="Rokshar D.S."/>
            <person name="Rothfels C.J."/>
            <person name="Schneider L."/>
            <person name="Shu S."/>
            <person name="Stevenson D.W."/>
            <person name="Thummler F."/>
            <person name="Tillich M."/>
            <person name="Villarreal Aguilar J.C."/>
            <person name="Widiez T."/>
            <person name="Wong G.K."/>
            <person name="Wymore A."/>
            <person name="Zhang Y."/>
            <person name="Zimmer A.D."/>
            <person name="Quatrano R.S."/>
            <person name="Mayer K.F.X."/>
            <person name="Goodstein D."/>
            <person name="Casacuberta J.M."/>
            <person name="Vandepoele K."/>
            <person name="Reski R."/>
            <person name="Cuming A.C."/>
            <person name="Tuskan G.A."/>
            <person name="Maumus F."/>
            <person name="Salse J."/>
            <person name="Schmutz J."/>
            <person name="Rensing S.A."/>
        </authorList>
    </citation>
    <scope>NUCLEOTIDE SEQUENCE [LARGE SCALE GENOMIC DNA]</scope>
    <source>
        <strain evidence="27 28">cv. Gransden 2004</strain>
    </source>
</reference>
<dbReference type="InterPro" id="IPR036890">
    <property type="entry name" value="HATPase_C_sf"/>
</dbReference>
<dbReference type="EnsemblPlants" id="Pp3c16_300V3.1">
    <property type="protein sequence ID" value="Pp3c16_300V3.1"/>
    <property type="gene ID" value="Pp3c16_300"/>
</dbReference>
<dbReference type="OMA" id="WWISNIT"/>
<dbReference type="InterPro" id="IPR003594">
    <property type="entry name" value="HATPase_dom"/>
</dbReference>
<dbReference type="InterPro" id="IPR001789">
    <property type="entry name" value="Sig_transdc_resp-reg_receiver"/>
</dbReference>
<keyword evidence="16 23" id="KW-1133">Transmembrane helix</keyword>
<comment type="cofactor">
    <cofactor evidence="2">
        <name>Cu cation</name>
        <dbReference type="ChEBI" id="CHEBI:23378"/>
    </cofactor>
</comment>
<dbReference type="Gene3D" id="1.10.287.130">
    <property type="match status" value="1"/>
</dbReference>
<evidence type="ECO:0000313" key="27">
    <source>
        <dbReference type="EnsemblPlants" id="Pp3c16_300V3.1"/>
    </source>
</evidence>
<keyword evidence="11" id="KW-0547">Nucleotide-binding</keyword>
<evidence type="ECO:0000313" key="26">
    <source>
        <dbReference type="EMBL" id="PNR37151.1"/>
    </source>
</evidence>
<dbReference type="InterPro" id="IPR003661">
    <property type="entry name" value="HisK_dim/P_dom"/>
</dbReference>
<dbReference type="Pfam" id="PF00512">
    <property type="entry name" value="HisKA"/>
    <property type="match status" value="1"/>
</dbReference>
<evidence type="ECO:0000256" key="18">
    <source>
        <dbReference type="ARBA" id="ARBA00023012"/>
    </source>
</evidence>
<dbReference type="RefSeq" id="XP_024399159.1">
    <property type="nucleotide sequence ID" value="XM_024543391.2"/>
</dbReference>
<keyword evidence="9" id="KW-0808">Transferase</keyword>
<dbReference type="FunFam" id="1.10.287.130:FF:000004">
    <property type="entry name" value="Ethylene receptor 1"/>
    <property type="match status" value="1"/>
</dbReference>
<dbReference type="Proteomes" id="UP000006727">
    <property type="component" value="Chromosome 16"/>
</dbReference>
<dbReference type="GO" id="GO:0005789">
    <property type="term" value="C:endoplasmic reticulum membrane"/>
    <property type="evidence" value="ECO:0007669"/>
    <property type="project" value="UniProtKB-SubCell"/>
</dbReference>
<evidence type="ECO:0000256" key="12">
    <source>
        <dbReference type="ARBA" id="ARBA00022745"/>
    </source>
</evidence>
<dbReference type="InterPro" id="IPR007895">
    <property type="entry name" value="MASE1"/>
</dbReference>
<dbReference type="Gramene" id="Pp3c16_300V3.2">
    <property type="protein sequence ID" value="Pp3c16_300V3.2"/>
    <property type="gene ID" value="Pp3c16_300"/>
</dbReference>
<evidence type="ECO:0000256" key="14">
    <source>
        <dbReference type="ARBA" id="ARBA00022824"/>
    </source>
</evidence>
<dbReference type="EC" id="2.7.13.3" evidence="6"/>
<evidence type="ECO:0000313" key="28">
    <source>
        <dbReference type="Proteomes" id="UP000006727"/>
    </source>
</evidence>
<dbReference type="PANTHER" id="PTHR45530:SF3">
    <property type="entry name" value="TWO-COMPONENT SYSTEM NARL FAMILY SENSOR HISTIDINE KINASE BARA"/>
    <property type="match status" value="1"/>
</dbReference>
<dbReference type="HOGENOM" id="CLU_000445_114_8_1"/>
<dbReference type="GO" id="GO:0005524">
    <property type="term" value="F:ATP binding"/>
    <property type="evidence" value="ECO:0007669"/>
    <property type="project" value="UniProtKB-KW"/>
</dbReference>
<gene>
    <name evidence="27" type="primary">LOC112293685</name>
    <name evidence="26" type="ORF">PHYPA_020258</name>
</gene>
<dbReference type="CDD" id="cd17546">
    <property type="entry name" value="REC_hyHK_CKI1_RcsC-like"/>
    <property type="match status" value="1"/>
</dbReference>
<evidence type="ECO:0000256" key="5">
    <source>
        <dbReference type="ARBA" id="ARBA00009842"/>
    </source>
</evidence>
<evidence type="ECO:0000256" key="11">
    <source>
        <dbReference type="ARBA" id="ARBA00022741"/>
    </source>
</evidence>
<keyword evidence="15" id="KW-0067">ATP-binding</keyword>
<comment type="catalytic activity">
    <reaction evidence="1">
        <text>ATP + protein L-histidine = ADP + protein N-phospho-L-histidine.</text>
        <dbReference type="EC" id="2.7.13.3"/>
    </reaction>
</comment>
<dbReference type="GeneID" id="112293685"/>
<feature type="compositionally biased region" description="Basic and acidic residues" evidence="22">
    <location>
        <begin position="42"/>
        <end position="58"/>
    </location>
</feature>
<dbReference type="PROSITE" id="PS50109">
    <property type="entry name" value="HIS_KIN"/>
    <property type="match status" value="1"/>
</dbReference>
<dbReference type="SMART" id="SM00448">
    <property type="entry name" value="REC"/>
    <property type="match status" value="1"/>
</dbReference>
<evidence type="ECO:0000256" key="4">
    <source>
        <dbReference type="ARBA" id="ARBA00004651"/>
    </source>
</evidence>
<keyword evidence="28" id="KW-1185">Reference proteome</keyword>
<comment type="subcellular location">
    <subcellularLocation>
        <location evidence="4">Cell membrane</location>
        <topology evidence="4">Multi-pass membrane protein</topology>
    </subcellularLocation>
    <subcellularLocation>
        <location evidence="3">Endoplasmic reticulum membrane</location>
        <topology evidence="3">Multi-pass membrane protein</topology>
    </subcellularLocation>
</comment>
<feature type="transmembrane region" description="Helical" evidence="23">
    <location>
        <begin position="272"/>
        <end position="293"/>
    </location>
</feature>
<dbReference type="Pfam" id="PF02518">
    <property type="entry name" value="HATPase_c"/>
    <property type="match status" value="1"/>
</dbReference>
<dbReference type="PROSITE" id="PS50110">
    <property type="entry name" value="RESPONSE_REGULATORY"/>
    <property type="match status" value="1"/>
</dbReference>
<dbReference type="SUPFAM" id="SSF52172">
    <property type="entry name" value="CheY-like"/>
    <property type="match status" value="1"/>
</dbReference>
<feature type="domain" description="Histidine kinase" evidence="24">
    <location>
        <begin position="466"/>
        <end position="720"/>
    </location>
</feature>
<evidence type="ECO:0000259" key="25">
    <source>
        <dbReference type="PROSITE" id="PS50110"/>
    </source>
</evidence>
<dbReference type="Gramene" id="Pp3c16_300V3.1">
    <property type="protein sequence ID" value="Pp3c16_300V3.1"/>
    <property type="gene ID" value="Pp3c16_300"/>
</dbReference>
<dbReference type="Pfam" id="PF05231">
    <property type="entry name" value="MASE1"/>
    <property type="match status" value="1"/>
</dbReference>
<organism evidence="26">
    <name type="scientific">Physcomitrium patens</name>
    <name type="common">Spreading-leaved earth moss</name>
    <name type="synonym">Physcomitrella patens</name>
    <dbReference type="NCBI Taxonomy" id="3218"/>
    <lineage>
        <taxon>Eukaryota</taxon>
        <taxon>Viridiplantae</taxon>
        <taxon>Streptophyta</taxon>
        <taxon>Embryophyta</taxon>
        <taxon>Bryophyta</taxon>
        <taxon>Bryophytina</taxon>
        <taxon>Bryopsida</taxon>
        <taxon>Funariidae</taxon>
        <taxon>Funariales</taxon>
        <taxon>Funariaceae</taxon>
        <taxon>Physcomitrium</taxon>
    </lineage>
</organism>
<feature type="modified residue" description="4-aspartylphosphate" evidence="20">
    <location>
        <position position="964"/>
    </location>
</feature>
<dbReference type="SUPFAM" id="SSF55874">
    <property type="entry name" value="ATPase domain of HSP90 chaperone/DNA topoisomerase II/histidine kinase"/>
    <property type="match status" value="1"/>
</dbReference>
<dbReference type="SMART" id="SM00387">
    <property type="entry name" value="HATPase_c"/>
    <property type="match status" value="1"/>
</dbReference>
<evidence type="ECO:0000259" key="24">
    <source>
        <dbReference type="PROSITE" id="PS50109"/>
    </source>
</evidence>
<dbReference type="CDD" id="cd00082">
    <property type="entry name" value="HisKA"/>
    <property type="match status" value="1"/>
</dbReference>
<feature type="region of interest" description="Disordered" evidence="22">
    <location>
        <begin position="42"/>
        <end position="62"/>
    </location>
</feature>
<dbReference type="InterPro" id="IPR011006">
    <property type="entry name" value="CheY-like_superfamily"/>
</dbReference>
<dbReference type="Gene3D" id="3.30.565.10">
    <property type="entry name" value="Histidine kinase-like ATPase, C-terminal domain"/>
    <property type="match status" value="1"/>
</dbReference>
<evidence type="ECO:0000256" key="16">
    <source>
        <dbReference type="ARBA" id="ARBA00022989"/>
    </source>
</evidence>
<evidence type="ECO:0000256" key="21">
    <source>
        <dbReference type="SAM" id="Coils"/>
    </source>
</evidence>
<keyword evidence="17" id="KW-0186">Copper</keyword>
<evidence type="ECO:0000256" key="19">
    <source>
        <dbReference type="ARBA" id="ARBA00023136"/>
    </source>
</evidence>
<reference evidence="26 28" key="1">
    <citation type="journal article" date="2008" name="Science">
        <title>The Physcomitrella genome reveals evolutionary insights into the conquest of land by plants.</title>
        <authorList>
            <person name="Rensing S."/>
            <person name="Lang D."/>
            <person name="Zimmer A."/>
            <person name="Terry A."/>
            <person name="Salamov A."/>
            <person name="Shapiro H."/>
            <person name="Nishiyama T."/>
            <person name="Perroud P.-F."/>
            <person name="Lindquist E."/>
            <person name="Kamisugi Y."/>
            <person name="Tanahashi T."/>
            <person name="Sakakibara K."/>
            <person name="Fujita T."/>
            <person name="Oishi K."/>
            <person name="Shin-I T."/>
            <person name="Kuroki Y."/>
            <person name="Toyoda A."/>
            <person name="Suzuki Y."/>
            <person name="Hashimoto A."/>
            <person name="Yamaguchi K."/>
            <person name="Sugano A."/>
            <person name="Kohara Y."/>
            <person name="Fujiyama A."/>
            <person name="Anterola A."/>
            <person name="Aoki S."/>
            <person name="Ashton N."/>
            <person name="Barbazuk W.B."/>
            <person name="Barker E."/>
            <person name="Bennetzen J."/>
            <person name="Bezanilla M."/>
            <person name="Blankenship R."/>
            <person name="Cho S.H."/>
            <person name="Dutcher S."/>
            <person name="Estelle M."/>
            <person name="Fawcett J.A."/>
            <person name="Gundlach H."/>
            <person name="Hanada K."/>
            <person name="Heyl A."/>
            <person name="Hicks K.A."/>
            <person name="Hugh J."/>
            <person name="Lohr M."/>
            <person name="Mayer K."/>
            <person name="Melkozernov A."/>
            <person name="Murata T."/>
            <person name="Nelson D."/>
            <person name="Pils B."/>
            <person name="Prigge M."/>
            <person name="Reiss B."/>
            <person name="Renner T."/>
            <person name="Rombauts S."/>
            <person name="Rushton P."/>
            <person name="Sanderfoot A."/>
            <person name="Schween G."/>
            <person name="Shiu S.-H."/>
            <person name="Stueber K."/>
            <person name="Theodoulou F.L."/>
            <person name="Tu H."/>
            <person name="Van de Peer Y."/>
            <person name="Verrier P.J."/>
            <person name="Waters E."/>
            <person name="Wood A."/>
            <person name="Yang L."/>
            <person name="Cove D."/>
            <person name="Cuming A."/>
            <person name="Hasebe M."/>
            <person name="Lucas S."/>
            <person name="Mishler D.B."/>
            <person name="Reski R."/>
            <person name="Grigoriev I."/>
            <person name="Quatrano R.S."/>
            <person name="Boore J.L."/>
        </authorList>
    </citation>
    <scope>NUCLEOTIDE SEQUENCE [LARGE SCALE GENOMIC DNA]</scope>
    <source>
        <strain evidence="27 28">cv. Gransden 2004</strain>
    </source>
</reference>
<proteinExistence type="inferred from homology"/>
<dbReference type="EnsemblPlants" id="Pp3c16_300V3.2">
    <property type="protein sequence ID" value="Pp3c16_300V3.2"/>
    <property type="gene ID" value="Pp3c16_300"/>
</dbReference>
<keyword evidence="18" id="KW-0902">Two-component regulatory system</keyword>
<feature type="transmembrane region" description="Helical" evidence="23">
    <location>
        <begin position="305"/>
        <end position="325"/>
    </location>
</feature>
<dbReference type="CDD" id="cd16922">
    <property type="entry name" value="HATPase_EvgS-ArcB-TorS-like"/>
    <property type="match status" value="1"/>
</dbReference>
<keyword evidence="19 23" id="KW-0472">Membrane</keyword>
<dbReference type="eggNOG" id="KOG0519">
    <property type="taxonomic scope" value="Eukaryota"/>
</dbReference>
<reference evidence="27" key="3">
    <citation type="submission" date="2020-12" db="UniProtKB">
        <authorList>
            <consortium name="EnsemblPlants"/>
        </authorList>
    </citation>
    <scope>IDENTIFICATION</scope>
</reference>
<keyword evidence="7" id="KW-1003">Cell membrane</keyword>